<evidence type="ECO:0000313" key="7">
    <source>
        <dbReference type="Proteomes" id="UP000017819"/>
    </source>
</evidence>
<keyword evidence="4" id="KW-0732">Signal</keyword>
<organism evidence="6 7">
    <name type="scientific">Lutibaculum baratangense AMV1</name>
    <dbReference type="NCBI Taxonomy" id="631454"/>
    <lineage>
        <taxon>Bacteria</taxon>
        <taxon>Pseudomonadati</taxon>
        <taxon>Pseudomonadota</taxon>
        <taxon>Alphaproteobacteria</taxon>
        <taxon>Hyphomicrobiales</taxon>
        <taxon>Tepidamorphaceae</taxon>
        <taxon>Lutibaculum</taxon>
    </lineage>
</organism>
<evidence type="ECO:0000313" key="6">
    <source>
        <dbReference type="EMBL" id="ESR27341.1"/>
    </source>
</evidence>
<evidence type="ECO:0000256" key="4">
    <source>
        <dbReference type="SAM" id="SignalP"/>
    </source>
</evidence>
<feature type="domain" description="Transglycosylase SLT" evidence="5">
    <location>
        <begin position="140"/>
        <end position="236"/>
    </location>
</feature>
<proteinExistence type="inferred from homology"/>
<comment type="similarity">
    <text evidence="1">Belongs to the transglycosylase Slt family.</text>
</comment>
<dbReference type="Proteomes" id="UP000017819">
    <property type="component" value="Unassembled WGS sequence"/>
</dbReference>
<sequence>MKRYARAAVAALVAGSTLAPVHSMAKVQDDPAAPLVPQSQAEPAAEAATSPGPAPDAVPAAAEAAPEEEAATTPDADMAAPVQAATSADPAALVIPAPAENAQGADATQQAAEPEVAEPAPASAATAAAAAPAAGGLEALIAAHAQRSGIPVALARAVVRVESNFNPGVTGAAGEVGLMQIKPATARGIGYGGSVKALYDPDTNLRWGMKYLAAAYQLAGGDICGTIMRYQGGHYATAMNPISTRYCARVKQMMGSA</sequence>
<dbReference type="PATRIC" id="fig|631454.5.peg.318"/>
<dbReference type="Pfam" id="PF01464">
    <property type="entry name" value="SLT"/>
    <property type="match status" value="1"/>
</dbReference>
<feature type="signal peptide" evidence="4">
    <location>
        <begin position="1"/>
        <end position="25"/>
    </location>
</feature>
<feature type="compositionally biased region" description="Low complexity" evidence="3">
    <location>
        <begin position="37"/>
        <end position="64"/>
    </location>
</feature>
<dbReference type="STRING" id="631454.N177_0320"/>
<keyword evidence="7" id="KW-1185">Reference proteome</keyword>
<name>V4RMT8_9HYPH</name>
<feature type="compositionally biased region" description="Low complexity" evidence="3">
    <location>
        <begin position="107"/>
        <end position="123"/>
    </location>
</feature>
<dbReference type="RefSeq" id="WP_023430477.1">
    <property type="nucleotide sequence ID" value="NZ_AWXZ01000007.1"/>
</dbReference>
<dbReference type="PANTHER" id="PTHR37423">
    <property type="entry name" value="SOLUBLE LYTIC MUREIN TRANSGLYCOSYLASE-RELATED"/>
    <property type="match status" value="1"/>
</dbReference>
<dbReference type="EMBL" id="AWXZ01000007">
    <property type="protein sequence ID" value="ESR27341.1"/>
    <property type="molecule type" value="Genomic_DNA"/>
</dbReference>
<feature type="region of interest" description="Disordered" evidence="3">
    <location>
        <begin position="30"/>
        <end position="85"/>
    </location>
</feature>
<comment type="similarity">
    <text evidence="2">Belongs to the virb1 family.</text>
</comment>
<protein>
    <submittedName>
        <fullName evidence="6">Soluble lytic murein transglycosylase</fullName>
    </submittedName>
</protein>
<dbReference type="eggNOG" id="COG0741">
    <property type="taxonomic scope" value="Bacteria"/>
</dbReference>
<feature type="region of interest" description="Disordered" evidence="3">
    <location>
        <begin position="101"/>
        <end position="123"/>
    </location>
</feature>
<accession>V4RMT8</accession>
<dbReference type="InterPro" id="IPR023346">
    <property type="entry name" value="Lysozyme-like_dom_sf"/>
</dbReference>
<reference evidence="6 7" key="1">
    <citation type="journal article" date="2014" name="Genome Announc.">
        <title>Draft Genome Sequence of Lutibaculum baratangense Strain AMV1T, Isolated from a Mud Volcano in Andamans, India.</title>
        <authorList>
            <person name="Singh A."/>
            <person name="Sreenivas A."/>
            <person name="Sathyanarayana Reddy G."/>
            <person name="Pinnaka A.K."/>
            <person name="Shivaji S."/>
        </authorList>
    </citation>
    <scope>NUCLEOTIDE SEQUENCE [LARGE SCALE GENOMIC DNA]</scope>
    <source>
        <strain evidence="6 7">AMV1</strain>
    </source>
</reference>
<dbReference type="PANTHER" id="PTHR37423:SF2">
    <property type="entry name" value="MEMBRANE-BOUND LYTIC MUREIN TRANSGLYCOSYLASE C"/>
    <property type="match status" value="1"/>
</dbReference>
<evidence type="ECO:0000256" key="1">
    <source>
        <dbReference type="ARBA" id="ARBA00007734"/>
    </source>
</evidence>
<dbReference type="AlphaFoldDB" id="V4RMT8"/>
<evidence type="ECO:0000259" key="5">
    <source>
        <dbReference type="Pfam" id="PF01464"/>
    </source>
</evidence>
<evidence type="ECO:0000256" key="2">
    <source>
        <dbReference type="ARBA" id="ARBA00009387"/>
    </source>
</evidence>
<dbReference type="Gene3D" id="1.10.530.10">
    <property type="match status" value="1"/>
</dbReference>
<feature type="chain" id="PRO_5004728701" evidence="4">
    <location>
        <begin position="26"/>
        <end position="257"/>
    </location>
</feature>
<feature type="compositionally biased region" description="Low complexity" evidence="3">
    <location>
        <begin position="71"/>
        <end position="82"/>
    </location>
</feature>
<gene>
    <name evidence="6" type="ORF">N177_0320</name>
</gene>
<evidence type="ECO:0000256" key="3">
    <source>
        <dbReference type="SAM" id="MobiDB-lite"/>
    </source>
</evidence>
<comment type="caution">
    <text evidence="6">The sequence shown here is derived from an EMBL/GenBank/DDBJ whole genome shotgun (WGS) entry which is preliminary data.</text>
</comment>
<dbReference type="InterPro" id="IPR008258">
    <property type="entry name" value="Transglycosylase_SLT_dom_1"/>
</dbReference>
<dbReference type="SUPFAM" id="SSF53955">
    <property type="entry name" value="Lysozyme-like"/>
    <property type="match status" value="1"/>
</dbReference>